<protein>
    <submittedName>
        <fullName evidence="2">Cold-shock protein</fullName>
    </submittedName>
</protein>
<evidence type="ECO:0000313" key="3">
    <source>
        <dbReference type="Proteomes" id="UP001595456"/>
    </source>
</evidence>
<dbReference type="InterPro" id="IPR012340">
    <property type="entry name" value="NA-bd_OB-fold"/>
</dbReference>
<evidence type="ECO:0000313" key="2">
    <source>
        <dbReference type="EMBL" id="MFC3097637.1"/>
    </source>
</evidence>
<feature type="region of interest" description="Disordered" evidence="1">
    <location>
        <begin position="76"/>
        <end position="100"/>
    </location>
</feature>
<dbReference type="Gene3D" id="2.40.50.140">
    <property type="entry name" value="Nucleic acid-binding proteins"/>
    <property type="match status" value="1"/>
</dbReference>
<organism evidence="2 3">
    <name type="scientific">Alteraurantiacibacter palmitatis</name>
    <dbReference type="NCBI Taxonomy" id="2054628"/>
    <lineage>
        <taxon>Bacteria</taxon>
        <taxon>Pseudomonadati</taxon>
        <taxon>Pseudomonadota</taxon>
        <taxon>Alphaproteobacteria</taxon>
        <taxon>Sphingomonadales</taxon>
        <taxon>Erythrobacteraceae</taxon>
        <taxon>Alteraurantiacibacter</taxon>
    </lineage>
</organism>
<reference evidence="3" key="1">
    <citation type="journal article" date="2019" name="Int. J. Syst. Evol. Microbiol.">
        <title>The Global Catalogue of Microorganisms (GCM) 10K type strain sequencing project: providing services to taxonomists for standard genome sequencing and annotation.</title>
        <authorList>
            <consortium name="The Broad Institute Genomics Platform"/>
            <consortium name="The Broad Institute Genome Sequencing Center for Infectious Disease"/>
            <person name="Wu L."/>
            <person name="Ma J."/>
        </authorList>
    </citation>
    <scope>NUCLEOTIDE SEQUENCE [LARGE SCALE GENOMIC DNA]</scope>
    <source>
        <strain evidence="3">KCTC 52607</strain>
    </source>
</reference>
<dbReference type="RefSeq" id="WP_336925203.1">
    <property type="nucleotide sequence ID" value="NZ_JBANRO010000003.1"/>
</dbReference>
<gene>
    <name evidence="2" type="ORF">ACFODU_07445</name>
</gene>
<comment type="caution">
    <text evidence="2">The sequence shown here is derived from an EMBL/GenBank/DDBJ whole genome shotgun (WGS) entry which is preliminary data.</text>
</comment>
<evidence type="ECO:0000256" key="1">
    <source>
        <dbReference type="SAM" id="MobiDB-lite"/>
    </source>
</evidence>
<sequence>METAMVLFGNITSYDSVKGVGVISPEKGGEDLAFKKGDLQQQARDPELEQRYRYETVHLDVGRMRAVNLRQVYQGQVSQGPATAGSHENLVRDQARQQKG</sequence>
<keyword evidence="3" id="KW-1185">Reference proteome</keyword>
<feature type="compositionally biased region" description="Basic and acidic residues" evidence="1">
    <location>
        <begin position="89"/>
        <end position="100"/>
    </location>
</feature>
<accession>A0ABV7E7M2</accession>
<dbReference type="Proteomes" id="UP001595456">
    <property type="component" value="Unassembled WGS sequence"/>
</dbReference>
<dbReference type="EMBL" id="JBHRST010000009">
    <property type="protein sequence ID" value="MFC3097637.1"/>
    <property type="molecule type" value="Genomic_DNA"/>
</dbReference>
<name>A0ABV7E7M2_9SPHN</name>
<proteinExistence type="predicted"/>